<comment type="similarity">
    <text evidence="13">Belongs to the polysaccharide monooxygenase AA9 family.</text>
</comment>
<evidence type="ECO:0000256" key="6">
    <source>
        <dbReference type="ARBA" id="ARBA00023001"/>
    </source>
</evidence>
<protein>
    <recommendedName>
        <fullName evidence="15">lytic cellulose monooxygenase (C4-dehydrogenating)</fullName>
        <ecNumber evidence="15">1.14.99.56</ecNumber>
    </recommendedName>
</protein>
<keyword evidence="12" id="KW-0624">Polysaccharide degradation</keyword>
<evidence type="ECO:0000256" key="3">
    <source>
        <dbReference type="ARBA" id="ARBA00022525"/>
    </source>
</evidence>
<keyword evidence="8" id="KW-0186">Copper</keyword>
<reference evidence="18 19" key="1">
    <citation type="submission" date="2018-04" db="EMBL/GenBank/DDBJ databases">
        <authorList>
            <person name="Huttner S."/>
            <person name="Dainat J."/>
        </authorList>
    </citation>
    <scope>NUCLEOTIDE SEQUENCE [LARGE SCALE GENOMIC DNA]</scope>
</reference>
<keyword evidence="3" id="KW-0964">Secreted</keyword>
<evidence type="ECO:0000256" key="14">
    <source>
        <dbReference type="ARBA" id="ARBA00045077"/>
    </source>
</evidence>
<keyword evidence="6" id="KW-0136">Cellulose degradation</keyword>
<keyword evidence="11" id="KW-0119">Carbohydrate metabolism</keyword>
<dbReference type="GO" id="GO:0005576">
    <property type="term" value="C:extracellular region"/>
    <property type="evidence" value="ECO:0007669"/>
    <property type="project" value="UniProtKB-SubCell"/>
</dbReference>
<accession>A0A3S4C700</accession>
<comment type="subcellular location">
    <subcellularLocation>
        <location evidence="2">Secreted</location>
    </subcellularLocation>
</comment>
<organism evidence="18 19">
    <name type="scientific">Thermothielavioides terrestris</name>
    <dbReference type="NCBI Taxonomy" id="2587410"/>
    <lineage>
        <taxon>Eukaryota</taxon>
        <taxon>Fungi</taxon>
        <taxon>Dikarya</taxon>
        <taxon>Ascomycota</taxon>
        <taxon>Pezizomycotina</taxon>
        <taxon>Sordariomycetes</taxon>
        <taxon>Sordariomycetidae</taxon>
        <taxon>Sordariales</taxon>
        <taxon>Chaetomiaceae</taxon>
        <taxon>Thermothielavioides</taxon>
    </lineage>
</organism>
<dbReference type="PANTHER" id="PTHR33353">
    <property type="entry name" value="PUTATIVE (AFU_ORTHOLOGUE AFUA_1G12560)-RELATED"/>
    <property type="match status" value="1"/>
</dbReference>
<dbReference type="EC" id="1.14.99.56" evidence="15"/>
<dbReference type="GO" id="GO:0046872">
    <property type="term" value="F:metal ion binding"/>
    <property type="evidence" value="ECO:0007669"/>
    <property type="project" value="UniProtKB-KW"/>
</dbReference>
<evidence type="ECO:0000256" key="5">
    <source>
        <dbReference type="ARBA" id="ARBA00022729"/>
    </source>
</evidence>
<dbReference type="PANTHER" id="PTHR33353:SF36">
    <property type="entry name" value="ENDO-BETA-1,4-GLUCANASE D"/>
    <property type="match status" value="1"/>
</dbReference>
<evidence type="ECO:0000256" key="16">
    <source>
        <dbReference type="SAM" id="SignalP"/>
    </source>
</evidence>
<evidence type="ECO:0000256" key="15">
    <source>
        <dbReference type="ARBA" id="ARBA00047174"/>
    </source>
</evidence>
<keyword evidence="10" id="KW-1015">Disulfide bond</keyword>
<dbReference type="CDD" id="cd21175">
    <property type="entry name" value="LPMO_AA9"/>
    <property type="match status" value="1"/>
</dbReference>
<evidence type="ECO:0000256" key="11">
    <source>
        <dbReference type="ARBA" id="ARBA00023277"/>
    </source>
</evidence>
<evidence type="ECO:0000256" key="2">
    <source>
        <dbReference type="ARBA" id="ARBA00004613"/>
    </source>
</evidence>
<dbReference type="InterPro" id="IPR049892">
    <property type="entry name" value="AA9"/>
</dbReference>
<dbReference type="InterPro" id="IPR005103">
    <property type="entry name" value="AA9_LPMO"/>
</dbReference>
<keyword evidence="7" id="KW-0560">Oxidoreductase</keyword>
<evidence type="ECO:0000256" key="9">
    <source>
        <dbReference type="ARBA" id="ARBA00023033"/>
    </source>
</evidence>
<evidence type="ECO:0000256" key="10">
    <source>
        <dbReference type="ARBA" id="ARBA00023157"/>
    </source>
</evidence>
<evidence type="ECO:0000256" key="1">
    <source>
        <dbReference type="ARBA" id="ARBA00001973"/>
    </source>
</evidence>
<gene>
    <name evidence="18" type="ORF">TT172_LOCUS5382</name>
</gene>
<name>A0A3S4C700_9PEZI</name>
<dbReference type="GO" id="GO:0004497">
    <property type="term" value="F:monooxygenase activity"/>
    <property type="evidence" value="ECO:0007669"/>
    <property type="project" value="UniProtKB-KW"/>
</dbReference>
<keyword evidence="5 16" id="KW-0732">Signal</keyword>
<evidence type="ECO:0000259" key="17">
    <source>
        <dbReference type="Pfam" id="PF03443"/>
    </source>
</evidence>
<evidence type="ECO:0000313" key="19">
    <source>
        <dbReference type="Proteomes" id="UP000289323"/>
    </source>
</evidence>
<dbReference type="EMBL" id="OUUZ01000009">
    <property type="protein sequence ID" value="SPQ22963.1"/>
    <property type="molecule type" value="Genomic_DNA"/>
</dbReference>
<keyword evidence="9" id="KW-0503">Monooxygenase</keyword>
<sequence length="330" mass="34439">MPPALPQLLTTVLTALTLGSTALAHSHLAYIIVNGKLYQGFDPRPHQANYPSRVGWSTGAVDDGFVTPANYSTPDIICHIAGTSPAGHAPVRPGDRIHVQWNGWPVGHIGPVLSYLARCESDTGCTGQNKTALRWTKIDDSSPTMQNVAGAGTQGEGTPGKRWATDVLIAANNSWQVAVPAGLPTGAYVLRNEIIALHYAARKNGAQNYPLCMNLWVDASGDNSSVAATTAAVTAGGLQMDAYDARGFYKENDPGVLVNVTAALSSYVVPGPTVAAGATPVPYAQQSPSVSTAAGTPVVVTRTSETAPYTGAMTPTVAARMKGRGYDRRG</sequence>
<proteinExistence type="inferred from homology"/>
<evidence type="ECO:0000256" key="8">
    <source>
        <dbReference type="ARBA" id="ARBA00023008"/>
    </source>
</evidence>
<dbReference type="Gene3D" id="2.70.50.70">
    <property type="match status" value="1"/>
</dbReference>
<comment type="cofactor">
    <cofactor evidence="1">
        <name>Cu(2+)</name>
        <dbReference type="ChEBI" id="CHEBI:29036"/>
    </cofactor>
</comment>
<evidence type="ECO:0000256" key="12">
    <source>
        <dbReference type="ARBA" id="ARBA00023326"/>
    </source>
</evidence>
<evidence type="ECO:0000256" key="4">
    <source>
        <dbReference type="ARBA" id="ARBA00022723"/>
    </source>
</evidence>
<feature type="chain" id="PRO_5018709776" description="lytic cellulose monooxygenase (C4-dehydrogenating)" evidence="16">
    <location>
        <begin position="25"/>
        <end position="330"/>
    </location>
</feature>
<feature type="domain" description="Auxiliary Activity family 9 catalytic" evidence="17">
    <location>
        <begin position="25"/>
        <end position="263"/>
    </location>
</feature>
<evidence type="ECO:0000256" key="13">
    <source>
        <dbReference type="ARBA" id="ARBA00044502"/>
    </source>
</evidence>
<evidence type="ECO:0000313" key="18">
    <source>
        <dbReference type="EMBL" id="SPQ22963.1"/>
    </source>
</evidence>
<dbReference type="GO" id="GO:0030245">
    <property type="term" value="P:cellulose catabolic process"/>
    <property type="evidence" value="ECO:0007669"/>
    <property type="project" value="UniProtKB-KW"/>
</dbReference>
<feature type="signal peptide" evidence="16">
    <location>
        <begin position="1"/>
        <end position="24"/>
    </location>
</feature>
<dbReference type="Pfam" id="PF03443">
    <property type="entry name" value="AA9"/>
    <property type="match status" value="1"/>
</dbReference>
<comment type="catalytic activity">
    <reaction evidence="14">
        <text>[(1-&gt;4)-beta-D-glucosyl]n+m + reduced acceptor + O2 = 4-dehydro-beta-D-glucosyl-[(1-&gt;4)-beta-D-glucosyl]n-1 + [(1-&gt;4)-beta-D-glucosyl]m + acceptor + H2O.</text>
        <dbReference type="EC" id="1.14.99.56"/>
    </reaction>
</comment>
<evidence type="ECO:0000256" key="7">
    <source>
        <dbReference type="ARBA" id="ARBA00023002"/>
    </source>
</evidence>
<dbReference type="Proteomes" id="UP000289323">
    <property type="component" value="Unassembled WGS sequence"/>
</dbReference>
<keyword evidence="4" id="KW-0479">Metal-binding</keyword>
<dbReference type="AlphaFoldDB" id="A0A3S4C700"/>